<feature type="transmembrane region" description="Helical" evidence="3">
    <location>
        <begin position="20"/>
        <end position="48"/>
    </location>
</feature>
<evidence type="ECO:0000313" key="5">
    <source>
        <dbReference type="Proteomes" id="UP000094197"/>
    </source>
</evidence>
<keyword evidence="3" id="KW-0812">Transmembrane</keyword>
<protein>
    <submittedName>
        <fullName evidence="4">ABC transporter permease</fullName>
    </submittedName>
</protein>
<feature type="transmembrane region" description="Helical" evidence="3">
    <location>
        <begin position="177"/>
        <end position="195"/>
    </location>
</feature>
<feature type="transmembrane region" description="Helical" evidence="3">
    <location>
        <begin position="101"/>
        <end position="128"/>
    </location>
</feature>
<keyword evidence="5" id="KW-1185">Reference proteome</keyword>
<keyword evidence="3" id="KW-1133">Transmembrane helix</keyword>
<evidence type="ECO:0000256" key="1">
    <source>
        <dbReference type="ARBA" id="ARBA00007783"/>
    </source>
</evidence>
<comment type="similarity">
    <text evidence="1">Belongs to the ABC-2 integral membrane protein family.</text>
</comment>
<dbReference type="Proteomes" id="UP000094197">
    <property type="component" value="Chromosome 1"/>
</dbReference>
<gene>
    <name evidence="4" type="ORF">A0128_14480</name>
</gene>
<keyword evidence="3" id="KW-0472">Membrane</keyword>
<keyword evidence="2" id="KW-0813">Transport</keyword>
<dbReference type="RefSeq" id="WP_069608163.1">
    <property type="nucleotide sequence ID" value="NZ_CP015217.1"/>
</dbReference>
<dbReference type="AlphaFoldDB" id="A0A1D7UZC5"/>
<dbReference type="EMBL" id="CP015217">
    <property type="protein sequence ID" value="AOP34945.1"/>
    <property type="molecule type" value="Genomic_DNA"/>
</dbReference>
<dbReference type="KEGG" id="laj:A0128_14480"/>
<dbReference type="PANTHER" id="PTHR30413:SF10">
    <property type="entry name" value="CAPSULE POLYSACCHARIDE EXPORT INNER-MEMBRANE PROTEIN CTRC"/>
    <property type="match status" value="1"/>
</dbReference>
<organism evidence="4 5">
    <name type="scientific">Leptospira tipperaryensis</name>
    <dbReference type="NCBI Taxonomy" id="2564040"/>
    <lineage>
        <taxon>Bacteria</taxon>
        <taxon>Pseudomonadati</taxon>
        <taxon>Spirochaetota</taxon>
        <taxon>Spirochaetia</taxon>
        <taxon>Leptospirales</taxon>
        <taxon>Leptospiraceae</taxon>
        <taxon>Leptospira</taxon>
    </lineage>
</organism>
<evidence type="ECO:0000313" key="4">
    <source>
        <dbReference type="EMBL" id="AOP34945.1"/>
    </source>
</evidence>
<name>A0A1D7UZC5_9LEPT</name>
<reference evidence="4 5" key="1">
    <citation type="submission" date="2016-04" db="EMBL/GenBank/DDBJ databases">
        <title>Complete genome seqeunce of Leptospira alstonii serovar Room22.</title>
        <authorList>
            <person name="Nally J.E."/>
            <person name="Bayles D.O."/>
            <person name="Hurley D."/>
            <person name="Fanning S."/>
            <person name="McMahon B.J."/>
            <person name="Arent Z."/>
        </authorList>
    </citation>
    <scope>NUCLEOTIDE SEQUENCE [LARGE SCALE GENOMIC DNA]</scope>
    <source>
        <strain evidence="4 5">GWTS #1</strain>
    </source>
</reference>
<evidence type="ECO:0000256" key="3">
    <source>
        <dbReference type="SAM" id="Phobius"/>
    </source>
</evidence>
<feature type="transmembrane region" description="Helical" evidence="3">
    <location>
        <begin position="134"/>
        <end position="157"/>
    </location>
</feature>
<dbReference type="GO" id="GO:0015920">
    <property type="term" value="P:lipopolysaccharide transport"/>
    <property type="evidence" value="ECO:0007669"/>
    <property type="project" value="TreeGrafter"/>
</dbReference>
<proteinExistence type="inferred from homology"/>
<dbReference type="OrthoDB" id="336569at2"/>
<evidence type="ECO:0000256" key="2">
    <source>
        <dbReference type="ARBA" id="ARBA00022448"/>
    </source>
</evidence>
<dbReference type="PANTHER" id="PTHR30413">
    <property type="entry name" value="INNER MEMBRANE TRANSPORT PERMEASE"/>
    <property type="match status" value="1"/>
</dbReference>
<sequence length="251" mass="28957">MLKNLPILWILVRRDYALQFAGSALGISWMLVQNLSIILIYTIVFLFLHLKGNPESAVDFIGYAFSGLLFWVPLQEYMIRGTSILTENRQLIKRSPLGPEIFLWIPFVQMLIHFLVTAVPVLIVLIVFNKLNVVLFPLAILVMFAVGGLLSFIQGYLARANVILRDITPLIRLISQFFFWSLPILYLSSGFLHSINVWNPLNFPLEIFRFVLLNDFVPVFHWKEFLPYLILIPSIGILCRSKFHSVILDHL</sequence>
<accession>A0A1D7UZC5</accession>
<feature type="transmembrane region" description="Helical" evidence="3">
    <location>
        <begin position="60"/>
        <end position="80"/>
    </location>
</feature>